<dbReference type="PATRIC" id="fig|1177154.3.peg.708"/>
<sequence length="112" mass="12804">MPATPEDRQIYRVIFLNNGKTYEIYAGQIYQSDLYGFIEVEEFRFGERSGVVVDPAEEKLKSEFTDVIRSYIPTHAIIRIDEVKKEGPMKISEARGPNIATLPFPPAPPRDK</sequence>
<dbReference type="InterPro" id="IPR014949">
    <property type="entry name" value="DUF1820"/>
</dbReference>
<accession>A0A095SNT3</accession>
<proteinExistence type="predicted"/>
<organism evidence="1 2">
    <name type="scientific">Alcanivorax nanhaiticus</name>
    <dbReference type="NCBI Taxonomy" id="1177154"/>
    <lineage>
        <taxon>Bacteria</taxon>
        <taxon>Pseudomonadati</taxon>
        <taxon>Pseudomonadota</taxon>
        <taxon>Gammaproteobacteria</taxon>
        <taxon>Oceanospirillales</taxon>
        <taxon>Alcanivoracaceae</taxon>
        <taxon>Alcanivorax</taxon>
    </lineage>
</organism>
<dbReference type="eggNOG" id="COG4517">
    <property type="taxonomic scope" value="Bacteria"/>
</dbReference>
<comment type="caution">
    <text evidence="1">The sequence shown here is derived from an EMBL/GenBank/DDBJ whole genome shotgun (WGS) entry which is preliminary data.</text>
</comment>
<evidence type="ECO:0000313" key="1">
    <source>
        <dbReference type="EMBL" id="KGD66232.1"/>
    </source>
</evidence>
<name>A0A095SNT3_9GAMM</name>
<keyword evidence="2" id="KW-1185">Reference proteome</keyword>
<gene>
    <name evidence="1" type="ORF">Y5S_00704</name>
</gene>
<dbReference type="OrthoDB" id="5641137at2"/>
<protein>
    <recommendedName>
        <fullName evidence="3">DUF1820 domain-containing protein</fullName>
    </recommendedName>
</protein>
<evidence type="ECO:0008006" key="3">
    <source>
        <dbReference type="Google" id="ProtNLM"/>
    </source>
</evidence>
<dbReference type="Pfam" id="PF08850">
    <property type="entry name" value="DUF1820"/>
    <property type="match status" value="1"/>
</dbReference>
<evidence type="ECO:0000313" key="2">
    <source>
        <dbReference type="Proteomes" id="UP000029444"/>
    </source>
</evidence>
<dbReference type="Proteomes" id="UP000029444">
    <property type="component" value="Unassembled WGS sequence"/>
</dbReference>
<dbReference type="EMBL" id="ARXV01000002">
    <property type="protein sequence ID" value="KGD66232.1"/>
    <property type="molecule type" value="Genomic_DNA"/>
</dbReference>
<dbReference type="RefSeq" id="WP_035230441.1">
    <property type="nucleotide sequence ID" value="NZ_ARXV01000002.1"/>
</dbReference>
<dbReference type="AlphaFoldDB" id="A0A095SNT3"/>
<reference evidence="1 2" key="1">
    <citation type="submission" date="2012-09" db="EMBL/GenBank/DDBJ databases">
        <title>Genome Sequence of alkane-degrading Bacterium Alcanivorax sp. 19-m-6.</title>
        <authorList>
            <person name="Lai Q."/>
            <person name="Shao Z."/>
        </authorList>
    </citation>
    <scope>NUCLEOTIDE SEQUENCE [LARGE SCALE GENOMIC DNA]</scope>
    <source>
        <strain evidence="1 2">19-m-6</strain>
    </source>
</reference>